<evidence type="ECO:0000313" key="3">
    <source>
        <dbReference type="Proteomes" id="UP001433268"/>
    </source>
</evidence>
<proteinExistence type="predicted"/>
<dbReference type="RefSeq" id="XP_066668960.1">
    <property type="nucleotide sequence ID" value="XM_066810037.1"/>
</dbReference>
<feature type="region of interest" description="Disordered" evidence="1">
    <location>
        <begin position="1"/>
        <end position="33"/>
    </location>
</feature>
<sequence>MARQTKKSEYVPVQRSVGLTQSKPNTQTSGYTPMERWIAEEPTESPYHALKAVRMNSNASTAQSQAAQQGKARSDQATTGSR</sequence>
<evidence type="ECO:0000313" key="2">
    <source>
        <dbReference type="EMBL" id="KAK8084451.1"/>
    </source>
</evidence>
<dbReference type="Proteomes" id="UP001433268">
    <property type="component" value="Unassembled WGS sequence"/>
</dbReference>
<gene>
    <name evidence="2" type="ORF">PG997_005722</name>
</gene>
<accession>A0ABR1WLR7</accession>
<feature type="compositionally biased region" description="Polar residues" evidence="1">
    <location>
        <begin position="17"/>
        <end position="31"/>
    </location>
</feature>
<reference evidence="2 3" key="1">
    <citation type="submission" date="2023-01" db="EMBL/GenBank/DDBJ databases">
        <title>Analysis of 21 Apiospora genomes using comparative genomics revels a genus with tremendous synthesis potential of carbohydrate active enzymes and secondary metabolites.</title>
        <authorList>
            <person name="Sorensen T."/>
        </authorList>
    </citation>
    <scope>NUCLEOTIDE SEQUENCE [LARGE SCALE GENOMIC DNA]</scope>
    <source>
        <strain evidence="2 3">CBS 114990</strain>
    </source>
</reference>
<comment type="caution">
    <text evidence="2">The sequence shown here is derived from an EMBL/GenBank/DDBJ whole genome shotgun (WGS) entry which is preliminary data.</text>
</comment>
<feature type="region of interest" description="Disordered" evidence="1">
    <location>
        <begin position="56"/>
        <end position="82"/>
    </location>
</feature>
<name>A0ABR1WLR7_9PEZI</name>
<keyword evidence="3" id="KW-1185">Reference proteome</keyword>
<dbReference type="GeneID" id="92043097"/>
<evidence type="ECO:0000256" key="1">
    <source>
        <dbReference type="SAM" id="MobiDB-lite"/>
    </source>
</evidence>
<feature type="compositionally biased region" description="Low complexity" evidence="1">
    <location>
        <begin position="56"/>
        <end position="69"/>
    </location>
</feature>
<protein>
    <submittedName>
        <fullName evidence="2">Uncharacterized protein</fullName>
    </submittedName>
</protein>
<organism evidence="2 3">
    <name type="scientific">Apiospora hydei</name>
    <dbReference type="NCBI Taxonomy" id="1337664"/>
    <lineage>
        <taxon>Eukaryota</taxon>
        <taxon>Fungi</taxon>
        <taxon>Dikarya</taxon>
        <taxon>Ascomycota</taxon>
        <taxon>Pezizomycotina</taxon>
        <taxon>Sordariomycetes</taxon>
        <taxon>Xylariomycetidae</taxon>
        <taxon>Amphisphaeriales</taxon>
        <taxon>Apiosporaceae</taxon>
        <taxon>Apiospora</taxon>
    </lineage>
</organism>
<dbReference type="EMBL" id="JAQQWN010000005">
    <property type="protein sequence ID" value="KAK8084451.1"/>
    <property type="molecule type" value="Genomic_DNA"/>
</dbReference>